<gene>
    <name evidence="1" type="ORF">DERF_002414</name>
</gene>
<protein>
    <submittedName>
        <fullName evidence="1">Uncharacterized protein</fullName>
    </submittedName>
</protein>
<proteinExistence type="predicted"/>
<dbReference type="AlphaFoldDB" id="A0A922IGB8"/>
<reference evidence="1" key="2">
    <citation type="journal article" date="2022" name="Res Sq">
        <title>Comparative Genomics Reveals Insights into the Divergent Evolution of Astigmatic Mites and Household Pest Adaptations.</title>
        <authorList>
            <person name="Xiong Q."/>
            <person name="Wan A.T.-Y."/>
            <person name="Liu X.-Y."/>
            <person name="Fung C.S.-H."/>
            <person name="Xiao X."/>
            <person name="Malainual N."/>
            <person name="Hou J."/>
            <person name="Wang L."/>
            <person name="Wang M."/>
            <person name="Yang K."/>
            <person name="Cui Y."/>
            <person name="Leung E."/>
            <person name="Nong W."/>
            <person name="Shin S.-K."/>
            <person name="Au S."/>
            <person name="Jeong K.Y."/>
            <person name="Chew F.T."/>
            <person name="Hui J."/>
            <person name="Leung T.F."/>
            <person name="Tungtrongchitr A."/>
            <person name="Zhong N."/>
            <person name="Liu Z."/>
            <person name="Tsui S."/>
        </authorList>
    </citation>
    <scope>NUCLEOTIDE SEQUENCE</scope>
    <source>
        <strain evidence="1">Derf</strain>
        <tissue evidence="1">Whole organism</tissue>
    </source>
</reference>
<sequence>MEQILENMNKIHDLSCWPLIQEILTEEPDFWSTKLTTENDRIFICDHGTRAILVSYRNECTKLYLWNAGFRNKSIDAKSSSSSSSSSMDKSPTHQQQLRRWFLLNDLCFRCPIKQIRFINGWLFILTANDRLHCRDLDVCENISDNNQSIHNDKNFYEKNRLIYPFEQCIKLTPLLPSLLLLGGDANNHYKQQQQEQCKFATIRQKTTYIMDNVAKFDQSETYTVILMKNMATIHLMTWLIHPNHNRQLFEHHIEHTSFPRLRFHDVAVFARGWIALTNQQTLLIEGSFMPDIQPEKQHIYPRMTVIDLKELQFPMKYGNGYPSSSSSPIYFNRIYASKHQLLLLTDNGIIYCLIFTQNIPYILGTFMNSSIPIIQIYSHYNSSNFIAIGVDEKIHVYCPKPIPIDPSGYHTVEMMNHQQQQQMPGPRNCLVVTAFQSIPDAYSIFIQSGDMSTMASSYNVVEMFNNSKSNQNYYRFNDPITSDIMVSLNEQNYFLQSKIVTPLMEMLKKYFHFQNIRRQENNKIVLKKSISSSSSSSAAEATTTTTKTLIMDPDQILDCPMEQSKRLQRFNYKFFDLMETTNNTTTTSAANNDGQMINTQLSTFSPELIRSFLKLFYIGQFELSDSFIYEELQSFVHTILEREPTIATNNFMLRCFHRGIRIFFKNVMIQQQQQQQQQQQITKNLNNSSIIFFGKKLVIRYRYRKSDNYINYYNNNNNNNQNNNLLNTHDMIQ</sequence>
<name>A0A922IGB8_DERFA</name>
<organism evidence="1 2">
    <name type="scientific">Dermatophagoides farinae</name>
    <name type="common">American house dust mite</name>
    <dbReference type="NCBI Taxonomy" id="6954"/>
    <lineage>
        <taxon>Eukaryota</taxon>
        <taxon>Metazoa</taxon>
        <taxon>Ecdysozoa</taxon>
        <taxon>Arthropoda</taxon>
        <taxon>Chelicerata</taxon>
        <taxon>Arachnida</taxon>
        <taxon>Acari</taxon>
        <taxon>Acariformes</taxon>
        <taxon>Sarcoptiformes</taxon>
        <taxon>Astigmata</taxon>
        <taxon>Psoroptidia</taxon>
        <taxon>Analgoidea</taxon>
        <taxon>Pyroglyphidae</taxon>
        <taxon>Dermatophagoidinae</taxon>
        <taxon>Dermatophagoides</taxon>
    </lineage>
</organism>
<dbReference type="Proteomes" id="UP000790347">
    <property type="component" value="Unassembled WGS sequence"/>
</dbReference>
<accession>A0A922IGB8</accession>
<keyword evidence="2" id="KW-1185">Reference proteome</keyword>
<evidence type="ECO:0000313" key="1">
    <source>
        <dbReference type="EMBL" id="KAH9528468.1"/>
    </source>
</evidence>
<comment type="caution">
    <text evidence="1">The sequence shown here is derived from an EMBL/GenBank/DDBJ whole genome shotgun (WGS) entry which is preliminary data.</text>
</comment>
<evidence type="ECO:0000313" key="2">
    <source>
        <dbReference type="Proteomes" id="UP000790347"/>
    </source>
</evidence>
<reference evidence="1" key="1">
    <citation type="submission" date="2013-05" db="EMBL/GenBank/DDBJ databases">
        <authorList>
            <person name="Yim A.K.Y."/>
            <person name="Chan T.F."/>
            <person name="Ji K.M."/>
            <person name="Liu X.Y."/>
            <person name="Zhou J.W."/>
            <person name="Li R.Q."/>
            <person name="Yang K.Y."/>
            <person name="Li J."/>
            <person name="Li M."/>
            <person name="Law P.T.W."/>
            <person name="Wu Y.L."/>
            <person name="Cai Z.L."/>
            <person name="Qin H."/>
            <person name="Bao Y."/>
            <person name="Leung R.K.K."/>
            <person name="Ng P.K.S."/>
            <person name="Zou J."/>
            <person name="Zhong X.J."/>
            <person name="Ran P.X."/>
            <person name="Zhong N.S."/>
            <person name="Liu Z.G."/>
            <person name="Tsui S.K.W."/>
        </authorList>
    </citation>
    <scope>NUCLEOTIDE SEQUENCE</scope>
    <source>
        <strain evidence="1">Derf</strain>
        <tissue evidence="1">Whole organism</tissue>
    </source>
</reference>
<dbReference type="EMBL" id="ASGP02000001">
    <property type="protein sequence ID" value="KAH9528468.1"/>
    <property type="molecule type" value="Genomic_DNA"/>
</dbReference>